<dbReference type="InterPro" id="IPR032675">
    <property type="entry name" value="LRR_dom_sf"/>
</dbReference>
<keyword evidence="3" id="KW-0813">Transport</keyword>
<dbReference type="Gene3D" id="1.10.8.10">
    <property type="entry name" value="DNA helicase RuvA subunit, C-terminal domain"/>
    <property type="match status" value="1"/>
</dbReference>
<comment type="function">
    <text evidence="8">Involved in the export of mRNA from the nucleus to the cytoplasm.</text>
</comment>
<dbReference type="CDD" id="cd14342">
    <property type="entry name" value="UBA_TAP-C"/>
    <property type="match status" value="1"/>
</dbReference>
<dbReference type="GO" id="GO:0003723">
    <property type="term" value="F:RNA binding"/>
    <property type="evidence" value="ECO:0007669"/>
    <property type="project" value="TreeGrafter"/>
</dbReference>
<sequence>MLQSAPRAPRGDSPNIRSSRGRGGIQKRRAGGPVRVDRDGDLDMDPATAGEKRRSAKGRMEPSRPAGTGRTNSGPARGGSIATARAKQAIMRGIGRGQANVLESRITTTGNSLQVEGLSSSKAASNPDRGVEALLAFLERKASGMDAKSNRTVKIKKSSLRGDKVIITASPEDIATLQKLDGFTFAGSVLSIKSFGSPSGKTGESVEQKKEPSAAALALKDRFRQVLAARYNPDLKLLNLSSIVADPGLAECFQETTNPTKVFQGLMIVCDGLFKTRAEKKEAIVSVTLANNSLANVGDANILAQTFPDLQNVDLSGNNLADMKSLDAWRYKLRLLENLVLSGNPIEAQLATLKDEFLKRYPNLMLLNNVQVRSPEQLAELKAKAEAAASPLPIAGPDFRDVGQVGENFVRQLLPLYDNDRSSLLTTFYDSNTTFSLSINTSTPRNHQNSKPIPPWADYMKNSRNLVRITHPGTRLNRSFKGVEAIKGLWTSLPATHHPDLSQTDKYIIECHSLPGLPDPSGQSARGVDGLIITIHGEFEEGNTTAADKPMRSFSRTIILGPGIPGFQPIRVISDMLALRAWGPLAQPQPAAMHQTPPQQHVQMAMPEQQKQEAMAMQLMEKTGMTLNYAALCLSETGWDLEKAFAAFTANKDKLPADAFLANVAR</sequence>
<dbReference type="OrthoDB" id="25872at2759"/>
<dbReference type="SUPFAM" id="SSF54427">
    <property type="entry name" value="NTF2-like"/>
    <property type="match status" value="1"/>
</dbReference>
<dbReference type="InterPro" id="IPR018222">
    <property type="entry name" value="Nuclear_transport_factor_2_euk"/>
</dbReference>
<feature type="domain" description="TAP-C" evidence="12">
    <location>
        <begin position="610"/>
        <end position="663"/>
    </location>
</feature>
<dbReference type="InterPro" id="IPR030217">
    <property type="entry name" value="NXF_fam"/>
</dbReference>
<evidence type="ECO:0000256" key="8">
    <source>
        <dbReference type="ARBA" id="ARBA00055253"/>
    </source>
</evidence>
<evidence type="ECO:0000256" key="5">
    <source>
        <dbReference type="ARBA" id="ARBA00022737"/>
    </source>
</evidence>
<evidence type="ECO:0000313" key="13">
    <source>
        <dbReference type="EMBL" id="CZR50750.1"/>
    </source>
</evidence>
<dbReference type="EMBL" id="FJOG01000001">
    <property type="protein sequence ID" value="CZR50750.1"/>
    <property type="molecule type" value="Genomic_DNA"/>
</dbReference>
<evidence type="ECO:0000256" key="3">
    <source>
        <dbReference type="ARBA" id="ARBA00022448"/>
    </source>
</evidence>
<dbReference type="FunFam" id="1.10.8.10:FF:000018">
    <property type="entry name" value="Nuclear RNA export factor 1"/>
    <property type="match status" value="1"/>
</dbReference>
<dbReference type="SUPFAM" id="SSF46934">
    <property type="entry name" value="UBA-like"/>
    <property type="match status" value="1"/>
</dbReference>
<keyword evidence="4" id="KW-0433">Leucine-rich repeat</keyword>
<dbReference type="PROSITE" id="PS50177">
    <property type="entry name" value="NTF2_DOMAIN"/>
    <property type="match status" value="1"/>
</dbReference>
<dbReference type="PANTHER" id="PTHR10662:SF22">
    <property type="entry name" value="NUCLEAR RNA EXPORT FACTOR 1"/>
    <property type="match status" value="1"/>
</dbReference>
<evidence type="ECO:0000256" key="10">
    <source>
        <dbReference type="SAM" id="MobiDB-lite"/>
    </source>
</evidence>
<keyword evidence="5" id="KW-0677">Repeat</keyword>
<dbReference type="InterPro" id="IPR005637">
    <property type="entry name" value="TAP_C_dom"/>
</dbReference>
<dbReference type="SUPFAM" id="SSF52058">
    <property type="entry name" value="L domain-like"/>
    <property type="match status" value="1"/>
</dbReference>
<dbReference type="InterPro" id="IPR032710">
    <property type="entry name" value="NTF2-like_dom_sf"/>
</dbReference>
<feature type="compositionally biased region" description="Basic and acidic residues" evidence="10">
    <location>
        <begin position="50"/>
        <end position="62"/>
    </location>
</feature>
<dbReference type="InterPro" id="IPR009060">
    <property type="entry name" value="UBA-like_sf"/>
</dbReference>
<evidence type="ECO:0000259" key="11">
    <source>
        <dbReference type="PROSITE" id="PS50177"/>
    </source>
</evidence>
<evidence type="ECO:0000256" key="7">
    <source>
        <dbReference type="ARBA" id="ARBA00023242"/>
    </source>
</evidence>
<evidence type="ECO:0000256" key="1">
    <source>
        <dbReference type="ARBA" id="ARBA00004123"/>
    </source>
</evidence>
<dbReference type="Pfam" id="PF03943">
    <property type="entry name" value="TAP_C"/>
    <property type="match status" value="1"/>
</dbReference>
<dbReference type="STRING" id="576137.A0A1L7WD91"/>
<comment type="subcellular location">
    <subcellularLocation>
        <location evidence="1">Nucleus</location>
    </subcellularLocation>
</comment>
<dbReference type="InterPro" id="IPR002075">
    <property type="entry name" value="NTF2_dom"/>
</dbReference>
<dbReference type="GO" id="GO:0042272">
    <property type="term" value="C:nuclear RNA export factor complex"/>
    <property type="evidence" value="ECO:0007669"/>
    <property type="project" value="UniProtKB-ARBA"/>
</dbReference>
<dbReference type="GO" id="GO:0016973">
    <property type="term" value="P:poly(A)+ mRNA export from nucleus"/>
    <property type="evidence" value="ECO:0007669"/>
    <property type="project" value="TreeGrafter"/>
</dbReference>
<dbReference type="AlphaFoldDB" id="A0A1L7WD91"/>
<evidence type="ECO:0000256" key="9">
    <source>
        <dbReference type="ARBA" id="ARBA00069694"/>
    </source>
</evidence>
<reference evidence="13 14" key="1">
    <citation type="submission" date="2016-03" db="EMBL/GenBank/DDBJ databases">
        <authorList>
            <person name="Ploux O."/>
        </authorList>
    </citation>
    <scope>NUCLEOTIDE SEQUENCE [LARGE SCALE GENOMIC DNA]</scope>
    <source>
        <strain evidence="13 14">UAMH 11012</strain>
    </source>
</reference>
<organism evidence="13 14">
    <name type="scientific">Phialocephala subalpina</name>
    <dbReference type="NCBI Taxonomy" id="576137"/>
    <lineage>
        <taxon>Eukaryota</taxon>
        <taxon>Fungi</taxon>
        <taxon>Dikarya</taxon>
        <taxon>Ascomycota</taxon>
        <taxon>Pezizomycotina</taxon>
        <taxon>Leotiomycetes</taxon>
        <taxon>Helotiales</taxon>
        <taxon>Mollisiaceae</taxon>
        <taxon>Phialocephala</taxon>
        <taxon>Phialocephala fortinii species complex</taxon>
    </lineage>
</organism>
<dbReference type="Gene3D" id="3.10.450.50">
    <property type="match status" value="1"/>
</dbReference>
<evidence type="ECO:0000259" key="12">
    <source>
        <dbReference type="PROSITE" id="PS51281"/>
    </source>
</evidence>
<dbReference type="PANTHER" id="PTHR10662">
    <property type="entry name" value="NUCLEAR RNA EXPORT FACTOR"/>
    <property type="match status" value="1"/>
</dbReference>
<feature type="domain" description="NTF2" evidence="11">
    <location>
        <begin position="405"/>
        <end position="579"/>
    </location>
</feature>
<name>A0A1L7WD91_9HELO</name>
<feature type="region of interest" description="Disordered" evidence="10">
    <location>
        <begin position="1"/>
        <end position="81"/>
    </location>
</feature>
<keyword evidence="6" id="KW-0509">mRNA transport</keyword>
<evidence type="ECO:0000256" key="2">
    <source>
        <dbReference type="ARBA" id="ARBA00009285"/>
    </source>
</evidence>
<dbReference type="SMART" id="SM00804">
    <property type="entry name" value="TAP_C"/>
    <property type="match status" value="1"/>
</dbReference>
<dbReference type="Gene3D" id="3.80.10.10">
    <property type="entry name" value="Ribonuclease Inhibitor"/>
    <property type="match status" value="1"/>
</dbReference>
<evidence type="ECO:0000256" key="6">
    <source>
        <dbReference type="ARBA" id="ARBA00022816"/>
    </source>
</evidence>
<dbReference type="Proteomes" id="UP000184330">
    <property type="component" value="Unassembled WGS sequence"/>
</dbReference>
<comment type="similarity">
    <text evidence="2">Belongs to the NXF family.</text>
</comment>
<keyword evidence="14" id="KW-1185">Reference proteome</keyword>
<gene>
    <name evidence="13" type="ORF">PAC_00624</name>
</gene>
<dbReference type="Pfam" id="PF22602">
    <property type="entry name" value="NXF_NTF2"/>
    <property type="match status" value="1"/>
</dbReference>
<dbReference type="FunFam" id="3.10.450.50:FF:000013">
    <property type="entry name" value="mRNA export factor mex67"/>
    <property type="match status" value="1"/>
</dbReference>
<evidence type="ECO:0000313" key="14">
    <source>
        <dbReference type="Proteomes" id="UP000184330"/>
    </source>
</evidence>
<proteinExistence type="inferred from homology"/>
<keyword evidence="7" id="KW-0539">Nucleus</keyword>
<accession>A0A1L7WD91</accession>
<dbReference type="PROSITE" id="PS51281">
    <property type="entry name" value="TAP_C"/>
    <property type="match status" value="1"/>
</dbReference>
<evidence type="ECO:0000256" key="4">
    <source>
        <dbReference type="ARBA" id="ARBA00022614"/>
    </source>
</evidence>
<protein>
    <recommendedName>
        <fullName evidence="9">mRNA export factor MEX67</fullName>
    </recommendedName>
</protein>